<dbReference type="Proteomes" id="UP000499080">
    <property type="component" value="Unassembled WGS sequence"/>
</dbReference>
<evidence type="ECO:0000313" key="2">
    <source>
        <dbReference type="Proteomes" id="UP000499080"/>
    </source>
</evidence>
<proteinExistence type="predicted"/>
<keyword evidence="2" id="KW-1185">Reference proteome</keyword>
<feature type="non-terminal residue" evidence="1">
    <location>
        <position position="1"/>
    </location>
</feature>
<dbReference type="AlphaFoldDB" id="A0A4Y2FF31"/>
<name>A0A4Y2FF31_ARAVE</name>
<sequence length="65" mass="7007">LYSKHGKSPRTHHVEVVACRVPSALIPTILPWGITCVYLSVIPGLQSALVTKASTLVLSRILALM</sequence>
<comment type="caution">
    <text evidence="1">The sequence shown here is derived from an EMBL/GenBank/DDBJ whole genome shotgun (WGS) entry which is preliminary data.</text>
</comment>
<reference evidence="1 2" key="1">
    <citation type="journal article" date="2019" name="Sci. Rep.">
        <title>Orb-weaving spider Araneus ventricosus genome elucidates the spidroin gene catalogue.</title>
        <authorList>
            <person name="Kono N."/>
            <person name="Nakamura H."/>
            <person name="Ohtoshi R."/>
            <person name="Moran D.A.P."/>
            <person name="Shinohara A."/>
            <person name="Yoshida Y."/>
            <person name="Fujiwara M."/>
            <person name="Mori M."/>
            <person name="Tomita M."/>
            <person name="Arakawa K."/>
        </authorList>
    </citation>
    <scope>NUCLEOTIDE SEQUENCE [LARGE SCALE GENOMIC DNA]</scope>
</reference>
<dbReference type="EMBL" id="BGPR01000920">
    <property type="protein sequence ID" value="GBM40163.1"/>
    <property type="molecule type" value="Genomic_DNA"/>
</dbReference>
<accession>A0A4Y2FF31</accession>
<protein>
    <submittedName>
        <fullName evidence="1">Uncharacterized protein</fullName>
    </submittedName>
</protein>
<gene>
    <name evidence="1" type="ORF">AVEN_100572_1</name>
</gene>
<evidence type="ECO:0000313" key="1">
    <source>
        <dbReference type="EMBL" id="GBM40163.1"/>
    </source>
</evidence>
<organism evidence="1 2">
    <name type="scientific">Araneus ventricosus</name>
    <name type="common">Orbweaver spider</name>
    <name type="synonym">Epeira ventricosa</name>
    <dbReference type="NCBI Taxonomy" id="182803"/>
    <lineage>
        <taxon>Eukaryota</taxon>
        <taxon>Metazoa</taxon>
        <taxon>Ecdysozoa</taxon>
        <taxon>Arthropoda</taxon>
        <taxon>Chelicerata</taxon>
        <taxon>Arachnida</taxon>
        <taxon>Araneae</taxon>
        <taxon>Araneomorphae</taxon>
        <taxon>Entelegynae</taxon>
        <taxon>Araneoidea</taxon>
        <taxon>Araneidae</taxon>
        <taxon>Araneus</taxon>
    </lineage>
</organism>